<sequence>MRAVTDGEERSLGRAGCRLTSVPVKRFSAIPLFVLVHLYEAFRQSFDAPWIASRDSNQYT</sequence>
<accession>B9KXD6</accession>
<evidence type="ECO:0000313" key="2">
    <source>
        <dbReference type="Proteomes" id="UP000000447"/>
    </source>
</evidence>
<proteinExistence type="predicted"/>
<gene>
    <name evidence="1" type="ordered locus">trd_0122</name>
</gene>
<dbReference type="STRING" id="309801.trd_0122"/>
<organism evidence="1 2">
    <name type="scientific">Thermomicrobium roseum (strain ATCC 27502 / DSM 5159 / P-2)</name>
    <dbReference type="NCBI Taxonomy" id="309801"/>
    <lineage>
        <taxon>Bacteria</taxon>
        <taxon>Pseudomonadati</taxon>
        <taxon>Thermomicrobiota</taxon>
        <taxon>Thermomicrobia</taxon>
        <taxon>Thermomicrobiales</taxon>
        <taxon>Thermomicrobiaceae</taxon>
        <taxon>Thermomicrobium</taxon>
    </lineage>
</organism>
<dbReference type="KEGG" id="tro:trd_0122"/>
<protein>
    <submittedName>
        <fullName evidence="1">Uncharacterized protein</fullName>
    </submittedName>
</protein>
<dbReference type="AlphaFoldDB" id="B9KXD6"/>
<dbReference type="Proteomes" id="UP000000447">
    <property type="component" value="Chromosome"/>
</dbReference>
<keyword evidence="2" id="KW-1185">Reference proteome</keyword>
<dbReference type="EMBL" id="CP001275">
    <property type="protein sequence ID" value="ACM05328.1"/>
    <property type="molecule type" value="Genomic_DNA"/>
</dbReference>
<evidence type="ECO:0000313" key="1">
    <source>
        <dbReference type="EMBL" id="ACM05328.1"/>
    </source>
</evidence>
<reference evidence="1 2" key="1">
    <citation type="journal article" date="2009" name="PLoS ONE">
        <title>Complete genome sequence of the aerobic CO-oxidizing thermophile Thermomicrobium roseum.</title>
        <authorList>
            <person name="Wu D."/>
            <person name="Raymond J."/>
            <person name="Wu M."/>
            <person name="Chatterji S."/>
            <person name="Ren Q."/>
            <person name="Graham J.E."/>
            <person name="Bryant D.A."/>
            <person name="Robb F."/>
            <person name="Colman A."/>
            <person name="Tallon L.J."/>
            <person name="Badger J.H."/>
            <person name="Madupu R."/>
            <person name="Ward N.L."/>
            <person name="Eisen J.A."/>
        </authorList>
    </citation>
    <scope>NUCLEOTIDE SEQUENCE [LARGE SCALE GENOMIC DNA]</scope>
    <source>
        <strain evidence="2">ATCC 27502 / DSM 5159 / P-2</strain>
    </source>
</reference>
<name>B9KXD6_THERP</name>
<dbReference type="HOGENOM" id="CLU_2940343_0_0_0"/>